<dbReference type="InterPro" id="IPR000064">
    <property type="entry name" value="NLP_P60_dom"/>
</dbReference>
<protein>
    <submittedName>
        <fullName evidence="9">Endopeptidase, NLPC/P60 domain containing protein</fullName>
    </submittedName>
</protein>
<comment type="similarity">
    <text evidence="1">Belongs to the peptidase C40 family.</text>
</comment>
<dbReference type="Gene3D" id="3.90.1720.10">
    <property type="entry name" value="endopeptidase domain like (from Nostoc punctiforme)"/>
    <property type="match status" value="1"/>
</dbReference>
<keyword evidence="4" id="KW-0378">Hydrolase</keyword>
<dbReference type="GO" id="GO:0008270">
    <property type="term" value="F:zinc ion binding"/>
    <property type="evidence" value="ECO:0007669"/>
    <property type="project" value="TreeGrafter"/>
</dbReference>
<dbReference type="InterPro" id="IPR051929">
    <property type="entry name" value="VirAsm_ModProt"/>
</dbReference>
<dbReference type="Pfam" id="PF00877">
    <property type="entry name" value="NLPC_P60"/>
    <property type="match status" value="1"/>
</dbReference>
<evidence type="ECO:0000256" key="5">
    <source>
        <dbReference type="ARBA" id="ARBA00022807"/>
    </source>
</evidence>
<evidence type="ECO:0000256" key="6">
    <source>
        <dbReference type="ARBA" id="ARBA00022833"/>
    </source>
</evidence>
<name>A0A6J5PD93_9CAUD</name>
<accession>A0A6J5PD93</accession>
<keyword evidence="6" id="KW-0862">Zinc</keyword>
<evidence type="ECO:0000256" key="3">
    <source>
        <dbReference type="ARBA" id="ARBA00022723"/>
    </source>
</evidence>
<evidence type="ECO:0000256" key="2">
    <source>
        <dbReference type="ARBA" id="ARBA00022670"/>
    </source>
</evidence>
<dbReference type="SUPFAM" id="SSF54001">
    <property type="entry name" value="Cysteine proteinases"/>
    <property type="match status" value="1"/>
</dbReference>
<dbReference type="Gene3D" id="3.40.140.10">
    <property type="entry name" value="Cytidine Deaminase, domain 2"/>
    <property type="match status" value="1"/>
</dbReference>
<dbReference type="PANTHER" id="PTHR34858:SF1">
    <property type="entry name" value="CYSO-CYSTEINE PEPTIDASE"/>
    <property type="match status" value="1"/>
</dbReference>
<dbReference type="PANTHER" id="PTHR34858">
    <property type="entry name" value="CYSO-CYSTEINE PEPTIDASE"/>
    <property type="match status" value="1"/>
</dbReference>
<dbReference type="SUPFAM" id="SSF102712">
    <property type="entry name" value="JAB1/MPN domain"/>
    <property type="match status" value="1"/>
</dbReference>
<keyword evidence="5" id="KW-0788">Thiol protease</keyword>
<dbReference type="GO" id="GO:0008234">
    <property type="term" value="F:cysteine-type peptidase activity"/>
    <property type="evidence" value="ECO:0007669"/>
    <property type="project" value="UniProtKB-KW"/>
</dbReference>
<dbReference type="GO" id="GO:0001897">
    <property type="term" value="P:symbiont-mediated cytolysis of host cell"/>
    <property type="evidence" value="ECO:0007669"/>
    <property type="project" value="UniProtKB-ARBA"/>
</dbReference>
<feature type="domain" description="NlpC/P60" evidence="8">
    <location>
        <begin position="131"/>
        <end position="216"/>
    </location>
</feature>
<evidence type="ECO:0000313" key="9">
    <source>
        <dbReference type="EMBL" id="CAB4169157.1"/>
    </source>
</evidence>
<dbReference type="EMBL" id="LR796837">
    <property type="protein sequence ID" value="CAB4169157.1"/>
    <property type="molecule type" value="Genomic_DNA"/>
</dbReference>
<evidence type="ECO:0000256" key="1">
    <source>
        <dbReference type="ARBA" id="ARBA00007074"/>
    </source>
</evidence>
<evidence type="ECO:0000259" key="8">
    <source>
        <dbReference type="Pfam" id="PF00877"/>
    </source>
</evidence>
<proteinExistence type="inferred from homology"/>
<dbReference type="InterPro" id="IPR038765">
    <property type="entry name" value="Papain-like_cys_pep_sf"/>
</dbReference>
<dbReference type="GO" id="GO:0008235">
    <property type="term" value="F:metalloexopeptidase activity"/>
    <property type="evidence" value="ECO:0007669"/>
    <property type="project" value="TreeGrafter"/>
</dbReference>
<keyword evidence="7" id="KW-0482">Metalloprotease</keyword>
<sequence>MQLTQEQFNEVSKHTLNCYPNEMCGILVQDTFIPIPNVHKEPENNFTLCPITLVNYLGNIQAILHSHCRELKAPEVLDLRTPSYNDLIGQKKSKVTWLIVSTEGLNVTYPLQIPRIKNNNYLERPFIWFINDCYSLVQDYYLFELGIDLPDHKADEDFCNMRKLHNLFDDYIKEYGFIELPATIELQKGDLLLLDNAGHTKNHLGIYEDGYILHQDMLSIKERVEHFIGRIHKVLRYDN</sequence>
<gene>
    <name evidence="10" type="ORF">UFOVP1516_84</name>
    <name evidence="9" type="ORF">UFOVP887_51</name>
</gene>
<evidence type="ECO:0000256" key="7">
    <source>
        <dbReference type="ARBA" id="ARBA00023049"/>
    </source>
</evidence>
<reference evidence="9" key="1">
    <citation type="submission" date="2020-05" db="EMBL/GenBank/DDBJ databases">
        <authorList>
            <person name="Chiriac C."/>
            <person name="Salcher M."/>
            <person name="Ghai R."/>
            <person name="Kavagutti S V."/>
        </authorList>
    </citation>
    <scope>NUCLEOTIDE SEQUENCE</scope>
</reference>
<keyword evidence="3" id="KW-0479">Metal-binding</keyword>
<dbReference type="GO" id="GO:0006508">
    <property type="term" value="P:proteolysis"/>
    <property type="evidence" value="ECO:0007669"/>
    <property type="project" value="UniProtKB-KW"/>
</dbReference>
<dbReference type="EMBL" id="LR798364">
    <property type="protein sequence ID" value="CAB5226962.1"/>
    <property type="molecule type" value="Genomic_DNA"/>
</dbReference>
<evidence type="ECO:0000256" key="4">
    <source>
        <dbReference type="ARBA" id="ARBA00022801"/>
    </source>
</evidence>
<organism evidence="9">
    <name type="scientific">uncultured Caudovirales phage</name>
    <dbReference type="NCBI Taxonomy" id="2100421"/>
    <lineage>
        <taxon>Viruses</taxon>
        <taxon>Duplodnaviria</taxon>
        <taxon>Heunggongvirae</taxon>
        <taxon>Uroviricota</taxon>
        <taxon>Caudoviricetes</taxon>
        <taxon>Peduoviridae</taxon>
        <taxon>Maltschvirus</taxon>
        <taxon>Maltschvirus maltsch</taxon>
    </lineage>
</organism>
<keyword evidence="2" id="KW-0645">Protease</keyword>
<evidence type="ECO:0000313" key="10">
    <source>
        <dbReference type="EMBL" id="CAB5226962.1"/>
    </source>
</evidence>